<protein>
    <submittedName>
        <fullName evidence="1">Uncharacterized protein</fullName>
    </submittedName>
</protein>
<evidence type="ECO:0000313" key="1">
    <source>
        <dbReference type="EMBL" id="QHS82396.1"/>
    </source>
</evidence>
<dbReference type="AlphaFoldDB" id="A0A6C0AS43"/>
<proteinExistence type="predicted"/>
<reference evidence="1" key="1">
    <citation type="journal article" date="2020" name="Nature">
        <title>Giant virus diversity and host interactions through global metagenomics.</title>
        <authorList>
            <person name="Schulz F."/>
            <person name="Roux S."/>
            <person name="Paez-Espino D."/>
            <person name="Jungbluth S."/>
            <person name="Walsh D.A."/>
            <person name="Denef V.J."/>
            <person name="McMahon K.D."/>
            <person name="Konstantinidis K.T."/>
            <person name="Eloe-Fadrosh E.A."/>
            <person name="Kyrpides N.C."/>
            <person name="Woyke T."/>
        </authorList>
    </citation>
    <scope>NUCLEOTIDE SEQUENCE</scope>
    <source>
        <strain evidence="1">GVMAG-S-1101165-79</strain>
    </source>
</reference>
<accession>A0A6C0AS43</accession>
<dbReference type="EMBL" id="MN740766">
    <property type="protein sequence ID" value="QHS82396.1"/>
    <property type="molecule type" value="Genomic_DNA"/>
</dbReference>
<sequence>MTSSYNTPSWGINSTFVFDQTSSTPFSSGTQDMFDSTNRPGVFLMNGSQGNTTAYYPIFCSVSNTAFINVQNGTDDAYLVYPGYGFQLFNAANYSTQNNANYSYTYFNSSNQPVVFSLYTTATSLAFPNAACGVSSHNVTPGFGINRYPVNSTSSIRIYYRNTTSITISGIS</sequence>
<name>A0A6C0AS43_9ZZZZ</name>
<organism evidence="1">
    <name type="scientific">viral metagenome</name>
    <dbReference type="NCBI Taxonomy" id="1070528"/>
    <lineage>
        <taxon>unclassified sequences</taxon>
        <taxon>metagenomes</taxon>
        <taxon>organismal metagenomes</taxon>
    </lineage>
</organism>